<accession>K5WQ56</accession>
<feature type="coiled-coil region" evidence="1">
    <location>
        <begin position="796"/>
        <end position="827"/>
    </location>
</feature>
<keyword evidence="1" id="KW-0175">Coiled coil</keyword>
<keyword evidence="3" id="KW-0812">Transmembrane</keyword>
<name>K5WQ56_PHACS</name>
<feature type="region of interest" description="Disordered" evidence="2">
    <location>
        <begin position="409"/>
        <end position="483"/>
    </location>
</feature>
<dbReference type="GeneID" id="18907646"/>
<evidence type="ECO:0000256" key="1">
    <source>
        <dbReference type="SAM" id="Coils"/>
    </source>
</evidence>
<reference evidence="4 5" key="1">
    <citation type="journal article" date="2012" name="BMC Genomics">
        <title>Comparative genomics of the white-rot fungi, Phanerochaete carnosa and P. chrysosporium, to elucidate the genetic basis of the distinct wood types they colonize.</title>
        <authorList>
            <person name="Suzuki H."/>
            <person name="MacDonald J."/>
            <person name="Syed K."/>
            <person name="Salamov A."/>
            <person name="Hori C."/>
            <person name="Aerts A."/>
            <person name="Henrissat B."/>
            <person name="Wiebenga A."/>
            <person name="vanKuyk P.A."/>
            <person name="Barry K."/>
            <person name="Lindquist E."/>
            <person name="LaButti K."/>
            <person name="Lapidus A."/>
            <person name="Lucas S."/>
            <person name="Coutinho P."/>
            <person name="Gong Y."/>
            <person name="Samejima M."/>
            <person name="Mahadevan R."/>
            <person name="Abou-Zaid M."/>
            <person name="de Vries R.P."/>
            <person name="Igarashi K."/>
            <person name="Yadav J.S."/>
            <person name="Grigoriev I.V."/>
            <person name="Master E.R."/>
        </authorList>
    </citation>
    <scope>NUCLEOTIDE SEQUENCE [LARGE SCALE GENOMIC DNA]</scope>
    <source>
        <strain evidence="4 5">HHB-10118-sp</strain>
    </source>
</reference>
<feature type="transmembrane region" description="Helical" evidence="3">
    <location>
        <begin position="967"/>
        <end position="985"/>
    </location>
</feature>
<evidence type="ECO:0000313" key="4">
    <source>
        <dbReference type="EMBL" id="EKM61344.1"/>
    </source>
</evidence>
<feature type="compositionally biased region" description="Polar residues" evidence="2">
    <location>
        <begin position="236"/>
        <end position="251"/>
    </location>
</feature>
<dbReference type="RefSeq" id="XP_007390765.1">
    <property type="nucleotide sequence ID" value="XM_007390703.1"/>
</dbReference>
<dbReference type="STRING" id="650164.K5WQ56"/>
<feature type="region of interest" description="Disordered" evidence="2">
    <location>
        <begin position="1"/>
        <end position="92"/>
    </location>
</feature>
<keyword evidence="5" id="KW-1185">Reference proteome</keyword>
<feature type="transmembrane region" description="Helical" evidence="3">
    <location>
        <begin position="929"/>
        <end position="955"/>
    </location>
</feature>
<dbReference type="OrthoDB" id="3190515at2759"/>
<feature type="compositionally biased region" description="Basic and acidic residues" evidence="2">
    <location>
        <begin position="69"/>
        <end position="78"/>
    </location>
</feature>
<feature type="compositionally biased region" description="Low complexity" evidence="2">
    <location>
        <begin position="184"/>
        <end position="194"/>
    </location>
</feature>
<proteinExistence type="predicted"/>
<feature type="region of interest" description="Disordered" evidence="2">
    <location>
        <begin position="165"/>
        <end position="254"/>
    </location>
</feature>
<gene>
    <name evidence="4" type="ORF">PHACADRAFT_111833</name>
</gene>
<evidence type="ECO:0000256" key="3">
    <source>
        <dbReference type="SAM" id="Phobius"/>
    </source>
</evidence>
<feature type="compositionally biased region" description="Polar residues" evidence="2">
    <location>
        <begin position="536"/>
        <end position="548"/>
    </location>
</feature>
<dbReference type="Proteomes" id="UP000008370">
    <property type="component" value="Unassembled WGS sequence"/>
</dbReference>
<dbReference type="HOGENOM" id="CLU_007123_0_0_1"/>
<evidence type="ECO:0000313" key="5">
    <source>
        <dbReference type="Proteomes" id="UP000008370"/>
    </source>
</evidence>
<keyword evidence="3" id="KW-0472">Membrane</keyword>
<keyword evidence="3" id="KW-1133">Transmembrane helix</keyword>
<evidence type="ECO:0000256" key="2">
    <source>
        <dbReference type="SAM" id="MobiDB-lite"/>
    </source>
</evidence>
<dbReference type="AlphaFoldDB" id="K5WQ56"/>
<feature type="region of interest" description="Disordered" evidence="2">
    <location>
        <begin position="533"/>
        <end position="677"/>
    </location>
</feature>
<organism evidence="4 5">
    <name type="scientific">Phanerochaete carnosa (strain HHB-10118-sp)</name>
    <name type="common">White-rot fungus</name>
    <name type="synonym">Peniophora carnosa</name>
    <dbReference type="NCBI Taxonomy" id="650164"/>
    <lineage>
        <taxon>Eukaryota</taxon>
        <taxon>Fungi</taxon>
        <taxon>Dikarya</taxon>
        <taxon>Basidiomycota</taxon>
        <taxon>Agaricomycotina</taxon>
        <taxon>Agaricomycetes</taxon>
        <taxon>Polyporales</taxon>
        <taxon>Phanerochaetaceae</taxon>
        <taxon>Phanerochaete</taxon>
    </lineage>
</organism>
<dbReference type="EMBL" id="JH930468">
    <property type="protein sequence ID" value="EKM61344.1"/>
    <property type="molecule type" value="Genomic_DNA"/>
</dbReference>
<dbReference type="KEGG" id="pco:PHACADRAFT_111833"/>
<sequence length="1012" mass="112471">MAEAGPSTGNGTTPNAGTSSRHGRFPFPDFDQDGGILRVAGSSEGLSKRPIPGGLTHSRATYERAASSDGRRRVRSVDDSQPPYPSGLRHAYGVDDAQRRVAFGSRRGSSMRTGNAASTVNTDASTDYSSAAFSDEYDLSHEDPRILEDVQRALSLQARREARMKALHSISTSKPRPFTPDDASNSSSFSTRSSPVHARMPPIPPAAAVQGMQGGSVESEIDFSPSVGLIPPHPVPSSSNGGATLDWTGSNSEDERDKRWSLSITRRRHRDRYPAGASKTIVEKQESLYIDKLAQIKAKAKPHTVRKAAITAEQLRRRYTALGDPPNTQLNLLCAARWYDKQEPIFQASLDNAEPLTWLKHLLDKHGTKSSLRFPWHLSALIVEEYAKSLGRTLQPIPEDQIVNDITPAVDLSPMPNQSASPESKAASKSPSSDSWSWTPPPLEPSLSRKRRDSSDAGVSFEPRIDSGRSSAGADSRRSSIDPITYRRHSLAYHTDSTRSSSHNGVFSTSLGYGMSPSSSRMHFRDFASRMRRKVNNQSEGELSSARNSISEQSQEDESSPGKGKPRLRPMSLQLVPGPVRATSPDGRPPLTPALSSGGEGPRTARQTTPYLPVDPTVVSSHSPLPPMNPSPSANPRAPKTPRPRQRRTSLPSLNRALLREQEKQQIQADEEQQRRDYEHKTQLLEDTLAQNQRTRQLLQRVGGNIREYENVLSRLSLLLGISHTSIPLEVLEALSHDPASIMSGTRRLQGWRAVEDIDDLVNKQRDTLRSFAGAIIKGESASNTAYMFDGPIFSLSSSLDQLERHRERIAREAENVMAALAKVKETHSTVKREYNDVTAHTSLIYPEITQIVALEESYRNKYQQFWDIGLDALTLLLDTVTPVWRNYGKVIGEDVQDFFIIPWYRNEFTGEQKRYPIASLPRRSFQHWFGLFLFSLISIAITALQIGAAVSSTLNYNLPWISHSGLRWFFIPFFVVGLFIQWTAVIIECLIVFAEFGVVLWWLGWAVKIFN</sequence>
<feature type="compositionally biased region" description="Low complexity" evidence="2">
    <location>
        <begin position="419"/>
        <end position="438"/>
    </location>
</feature>
<feature type="compositionally biased region" description="Polar residues" evidence="2">
    <location>
        <begin position="7"/>
        <end position="20"/>
    </location>
</feature>
<protein>
    <submittedName>
        <fullName evidence="4">Uncharacterized protein</fullName>
    </submittedName>
</protein>
<dbReference type="InParanoid" id="K5WQ56"/>
<feature type="transmembrane region" description="Helical" evidence="3">
    <location>
        <begin position="991"/>
        <end position="1011"/>
    </location>
</feature>